<feature type="binding site" evidence="5">
    <location>
        <position position="206"/>
    </location>
    <ligand>
        <name>S-adenosyl-L-methionine</name>
        <dbReference type="ChEBI" id="CHEBI:59789"/>
    </ligand>
</feature>
<dbReference type="InterPro" id="IPR040758">
    <property type="entry name" value="PrmC_N"/>
</dbReference>
<dbReference type="HAMAP" id="MF_02126">
    <property type="entry name" value="RF_methyltr_PrmC"/>
    <property type="match status" value="1"/>
</dbReference>
<feature type="binding site" evidence="5">
    <location>
        <begin position="206"/>
        <end position="209"/>
    </location>
    <ligand>
        <name>substrate</name>
    </ligand>
</feature>
<feature type="domain" description="Methyltransferase small" evidence="6">
    <location>
        <begin position="135"/>
        <end position="214"/>
    </location>
</feature>
<dbReference type="Pfam" id="PF05175">
    <property type="entry name" value="MTS"/>
    <property type="match status" value="1"/>
</dbReference>
<reference evidence="8" key="2">
    <citation type="submission" date="2020-09" db="EMBL/GenBank/DDBJ databases">
        <authorList>
            <person name="Sun Q."/>
            <person name="Zhou Y."/>
        </authorList>
    </citation>
    <scope>NUCLEOTIDE SEQUENCE</scope>
    <source>
        <strain evidence="8">CGMCC 1.12919</strain>
    </source>
</reference>
<dbReference type="Proteomes" id="UP000637002">
    <property type="component" value="Unassembled WGS sequence"/>
</dbReference>
<evidence type="ECO:0000259" key="7">
    <source>
        <dbReference type="Pfam" id="PF17827"/>
    </source>
</evidence>
<evidence type="ECO:0000313" key="8">
    <source>
        <dbReference type="EMBL" id="GGC50281.1"/>
    </source>
</evidence>
<evidence type="ECO:0000256" key="5">
    <source>
        <dbReference type="HAMAP-Rule" id="MF_02126"/>
    </source>
</evidence>
<feature type="binding site" evidence="5">
    <location>
        <position position="163"/>
    </location>
    <ligand>
        <name>S-adenosyl-L-methionine</name>
        <dbReference type="ChEBI" id="CHEBI:59789"/>
    </ligand>
</feature>
<dbReference type="AlphaFoldDB" id="A0A916X739"/>
<keyword evidence="2 5" id="KW-0808">Transferase</keyword>
<dbReference type="InterPro" id="IPR002052">
    <property type="entry name" value="DNA_methylase_N6_adenine_CS"/>
</dbReference>
<accession>A0A916X739</accession>
<organism evidence="8 9">
    <name type="scientific">Chelatococcus reniformis</name>
    <dbReference type="NCBI Taxonomy" id="1494448"/>
    <lineage>
        <taxon>Bacteria</taxon>
        <taxon>Pseudomonadati</taxon>
        <taxon>Pseudomonadota</taxon>
        <taxon>Alphaproteobacteria</taxon>
        <taxon>Hyphomicrobiales</taxon>
        <taxon>Chelatococcaceae</taxon>
        <taxon>Chelatococcus</taxon>
    </lineage>
</organism>
<dbReference type="NCBIfam" id="TIGR00536">
    <property type="entry name" value="hemK_fam"/>
    <property type="match status" value="1"/>
</dbReference>
<reference evidence="8" key="1">
    <citation type="journal article" date="2014" name="Int. J. Syst. Evol. Microbiol.">
        <title>Complete genome sequence of Corynebacterium casei LMG S-19264T (=DSM 44701T), isolated from a smear-ripened cheese.</title>
        <authorList>
            <consortium name="US DOE Joint Genome Institute (JGI-PGF)"/>
            <person name="Walter F."/>
            <person name="Albersmeier A."/>
            <person name="Kalinowski J."/>
            <person name="Ruckert C."/>
        </authorList>
    </citation>
    <scope>NUCLEOTIDE SEQUENCE</scope>
    <source>
        <strain evidence="8">CGMCC 1.12919</strain>
    </source>
</reference>
<dbReference type="InterPro" id="IPR050320">
    <property type="entry name" value="N5-glutamine_MTase"/>
</dbReference>
<gene>
    <name evidence="5 8" type="primary">prmC</name>
    <name evidence="8" type="ORF">GCM10010994_06760</name>
</gene>
<dbReference type="Gene3D" id="3.40.50.150">
    <property type="entry name" value="Vaccinia Virus protein VP39"/>
    <property type="match status" value="1"/>
</dbReference>
<dbReference type="PROSITE" id="PS00092">
    <property type="entry name" value="N6_MTASE"/>
    <property type="match status" value="1"/>
</dbReference>
<evidence type="ECO:0000256" key="4">
    <source>
        <dbReference type="ARBA" id="ARBA00048391"/>
    </source>
</evidence>
<keyword evidence="9" id="KW-1185">Reference proteome</keyword>
<evidence type="ECO:0000256" key="2">
    <source>
        <dbReference type="ARBA" id="ARBA00022679"/>
    </source>
</evidence>
<evidence type="ECO:0000259" key="6">
    <source>
        <dbReference type="Pfam" id="PF05175"/>
    </source>
</evidence>
<evidence type="ECO:0000313" key="9">
    <source>
        <dbReference type="Proteomes" id="UP000637002"/>
    </source>
</evidence>
<name>A0A916X739_9HYPH</name>
<dbReference type="RefSeq" id="WP_188607677.1">
    <property type="nucleotide sequence ID" value="NZ_BMGG01000001.1"/>
</dbReference>
<comment type="similarity">
    <text evidence="5">Belongs to the protein N5-glutamine methyltransferase family. PrmC subfamily.</text>
</comment>
<evidence type="ECO:0000256" key="1">
    <source>
        <dbReference type="ARBA" id="ARBA00022603"/>
    </source>
</evidence>
<dbReference type="PANTHER" id="PTHR18895:SF74">
    <property type="entry name" value="MTRF1L RELEASE FACTOR GLUTAMINE METHYLTRANSFERASE"/>
    <property type="match status" value="1"/>
</dbReference>
<comment type="caution">
    <text evidence="8">The sequence shown here is derived from an EMBL/GenBank/DDBJ whole genome shotgun (WGS) entry which is preliminary data.</text>
</comment>
<dbReference type="GO" id="GO:0032259">
    <property type="term" value="P:methylation"/>
    <property type="evidence" value="ECO:0007669"/>
    <property type="project" value="UniProtKB-KW"/>
</dbReference>
<comment type="function">
    <text evidence="5">Methylates the class 1 translation termination release factors RF1/PrfA and RF2/PrfB on the glutamine residue of the universally conserved GGQ motif.</text>
</comment>
<dbReference type="InterPro" id="IPR007848">
    <property type="entry name" value="Small_mtfrase_dom"/>
</dbReference>
<dbReference type="Pfam" id="PF17827">
    <property type="entry name" value="PrmC_N"/>
    <property type="match status" value="1"/>
</dbReference>
<dbReference type="InterPro" id="IPR004556">
    <property type="entry name" value="HemK-like"/>
</dbReference>
<feature type="binding site" evidence="5">
    <location>
        <begin position="140"/>
        <end position="144"/>
    </location>
    <ligand>
        <name>S-adenosyl-L-methionine</name>
        <dbReference type="ChEBI" id="CHEBI:59789"/>
    </ligand>
</feature>
<dbReference type="GO" id="GO:0102559">
    <property type="term" value="F:peptide chain release factor N(5)-glutamine methyltransferase activity"/>
    <property type="evidence" value="ECO:0007669"/>
    <property type="project" value="UniProtKB-EC"/>
</dbReference>
<proteinExistence type="inferred from homology"/>
<dbReference type="CDD" id="cd02440">
    <property type="entry name" value="AdoMet_MTases"/>
    <property type="match status" value="1"/>
</dbReference>
<dbReference type="SUPFAM" id="SSF53335">
    <property type="entry name" value="S-adenosyl-L-methionine-dependent methyltransferases"/>
    <property type="match status" value="1"/>
</dbReference>
<dbReference type="EC" id="2.1.1.297" evidence="5"/>
<sequence>MTPAAPTPGPPAGAITAGTGRAEALRWLGGALRAAGIANPELDARILLTETLGVPFAAVLAEPAAPLGGTAAAGLTDAVARRLAGEPVGRILGMREFWGLPFALSPATLEPRPDTETLVAVALAHARGQGGGAPRVLDLGTGTGCILVAVLSELPQAWGLGVDRAAGAAATARHNARRNGVGERARFAVGNWAEAVGGPFNLVLSNPPYIASDDIAALAGEVRDHDPRLALDGGHDGLDAYRALAADLPRLLAIGGFAGLEVGQGQAPAVAELLRRAGLRDVSVTLDLTGVERVVSATR</sequence>
<dbReference type="PANTHER" id="PTHR18895">
    <property type="entry name" value="HEMK METHYLTRANSFERASE"/>
    <property type="match status" value="1"/>
</dbReference>
<dbReference type="Gene3D" id="1.10.8.10">
    <property type="entry name" value="DNA helicase RuvA subunit, C-terminal domain"/>
    <property type="match status" value="1"/>
</dbReference>
<dbReference type="InterPro" id="IPR029063">
    <property type="entry name" value="SAM-dependent_MTases_sf"/>
</dbReference>
<keyword evidence="1 5" id="KW-0489">Methyltransferase</keyword>
<dbReference type="GO" id="GO:0003676">
    <property type="term" value="F:nucleic acid binding"/>
    <property type="evidence" value="ECO:0007669"/>
    <property type="project" value="InterPro"/>
</dbReference>
<dbReference type="NCBIfam" id="TIGR03534">
    <property type="entry name" value="RF_mod_PrmC"/>
    <property type="match status" value="1"/>
</dbReference>
<keyword evidence="3 5" id="KW-0949">S-adenosyl-L-methionine</keyword>
<evidence type="ECO:0000256" key="3">
    <source>
        <dbReference type="ARBA" id="ARBA00022691"/>
    </source>
</evidence>
<dbReference type="EMBL" id="BMGG01000001">
    <property type="protein sequence ID" value="GGC50281.1"/>
    <property type="molecule type" value="Genomic_DNA"/>
</dbReference>
<dbReference type="InterPro" id="IPR019874">
    <property type="entry name" value="RF_methyltr_PrmC"/>
</dbReference>
<feature type="binding site" evidence="5">
    <location>
        <position position="192"/>
    </location>
    <ligand>
        <name>S-adenosyl-L-methionine</name>
        <dbReference type="ChEBI" id="CHEBI:59789"/>
    </ligand>
</feature>
<protein>
    <recommendedName>
        <fullName evidence="5">Release factor glutamine methyltransferase</fullName>
        <shortName evidence="5">RF MTase</shortName>
        <ecNumber evidence="5">2.1.1.297</ecNumber>
    </recommendedName>
    <alternativeName>
        <fullName evidence="5">N5-glutamine methyltransferase PrmC</fullName>
    </alternativeName>
    <alternativeName>
        <fullName evidence="5">Protein-(glutamine-N5) MTase PrmC</fullName>
    </alternativeName>
    <alternativeName>
        <fullName evidence="5">Protein-glutamine N-methyltransferase PrmC</fullName>
    </alternativeName>
</protein>
<comment type="catalytic activity">
    <reaction evidence="4 5">
        <text>L-glutaminyl-[peptide chain release factor] + S-adenosyl-L-methionine = N(5)-methyl-L-glutaminyl-[peptide chain release factor] + S-adenosyl-L-homocysteine + H(+)</text>
        <dbReference type="Rhea" id="RHEA:42896"/>
        <dbReference type="Rhea" id="RHEA-COMP:10271"/>
        <dbReference type="Rhea" id="RHEA-COMP:10272"/>
        <dbReference type="ChEBI" id="CHEBI:15378"/>
        <dbReference type="ChEBI" id="CHEBI:30011"/>
        <dbReference type="ChEBI" id="CHEBI:57856"/>
        <dbReference type="ChEBI" id="CHEBI:59789"/>
        <dbReference type="ChEBI" id="CHEBI:61891"/>
        <dbReference type="EC" id="2.1.1.297"/>
    </reaction>
</comment>
<feature type="domain" description="Release factor glutamine methyltransferase N-terminal" evidence="7">
    <location>
        <begin position="23"/>
        <end position="93"/>
    </location>
</feature>